<evidence type="ECO:0000256" key="5">
    <source>
        <dbReference type="ARBA" id="ARBA00022776"/>
    </source>
</evidence>
<dbReference type="Proteomes" id="UP000230750">
    <property type="component" value="Unassembled WGS sequence"/>
</dbReference>
<feature type="compositionally biased region" description="Basic residues" evidence="9">
    <location>
        <begin position="953"/>
        <end position="972"/>
    </location>
</feature>
<dbReference type="GO" id="GO:0051301">
    <property type="term" value="P:cell division"/>
    <property type="evidence" value="ECO:0007669"/>
    <property type="project" value="UniProtKB-KW"/>
</dbReference>
<feature type="compositionally biased region" description="Acidic residues" evidence="9">
    <location>
        <begin position="877"/>
        <end position="890"/>
    </location>
</feature>
<dbReference type="GO" id="GO:0005737">
    <property type="term" value="C:cytoplasm"/>
    <property type="evidence" value="ECO:0007669"/>
    <property type="project" value="TreeGrafter"/>
</dbReference>
<evidence type="ECO:0000259" key="10">
    <source>
        <dbReference type="Pfam" id="PF12719"/>
    </source>
</evidence>
<dbReference type="Gene3D" id="1.25.10.10">
    <property type="entry name" value="Leucine-rich Repeat Variant"/>
    <property type="match status" value="2"/>
</dbReference>
<evidence type="ECO:0000313" key="11">
    <source>
        <dbReference type="EMBL" id="PIK50961.1"/>
    </source>
</evidence>
<name>A0A2G8KSH0_STIJA</name>
<feature type="compositionally biased region" description="Polar residues" evidence="9">
    <location>
        <begin position="1004"/>
        <end position="1013"/>
    </location>
</feature>
<evidence type="ECO:0000256" key="9">
    <source>
        <dbReference type="SAM" id="MobiDB-lite"/>
    </source>
</evidence>
<keyword evidence="12" id="KW-1185">Reference proteome</keyword>
<feature type="region of interest" description="Disordered" evidence="9">
    <location>
        <begin position="632"/>
        <end position="659"/>
    </location>
</feature>
<dbReference type="Pfam" id="PF12719">
    <property type="entry name" value="Cnd3"/>
    <property type="match status" value="1"/>
</dbReference>
<feature type="compositionally biased region" description="Basic and acidic residues" evidence="9">
    <location>
        <begin position="920"/>
        <end position="939"/>
    </location>
</feature>
<keyword evidence="6" id="KW-0226">DNA condensation</keyword>
<dbReference type="InterPro" id="IPR027165">
    <property type="entry name" value="CND3"/>
</dbReference>
<keyword evidence="8" id="KW-0175">Coiled coil</keyword>
<evidence type="ECO:0000256" key="4">
    <source>
        <dbReference type="ARBA" id="ARBA00022618"/>
    </source>
</evidence>
<comment type="similarity">
    <text evidence="2">Belongs to the CND3 (condensin subunit 3) family.</text>
</comment>
<reference evidence="11 12" key="1">
    <citation type="journal article" date="2017" name="PLoS Biol.">
        <title>The sea cucumber genome provides insights into morphological evolution and visceral regeneration.</title>
        <authorList>
            <person name="Zhang X."/>
            <person name="Sun L."/>
            <person name="Yuan J."/>
            <person name="Sun Y."/>
            <person name="Gao Y."/>
            <person name="Zhang L."/>
            <person name="Li S."/>
            <person name="Dai H."/>
            <person name="Hamel J.F."/>
            <person name="Liu C."/>
            <person name="Yu Y."/>
            <person name="Liu S."/>
            <person name="Lin W."/>
            <person name="Guo K."/>
            <person name="Jin S."/>
            <person name="Xu P."/>
            <person name="Storey K.B."/>
            <person name="Huan P."/>
            <person name="Zhang T."/>
            <person name="Zhou Y."/>
            <person name="Zhang J."/>
            <person name="Lin C."/>
            <person name="Li X."/>
            <person name="Xing L."/>
            <person name="Huo D."/>
            <person name="Sun M."/>
            <person name="Wang L."/>
            <person name="Mercier A."/>
            <person name="Li F."/>
            <person name="Yang H."/>
            <person name="Xiang J."/>
        </authorList>
    </citation>
    <scope>NUCLEOTIDE SEQUENCE [LARGE SCALE GENOMIC DNA]</scope>
    <source>
        <strain evidence="11">Shaxun</strain>
        <tissue evidence="11">Muscle</tissue>
    </source>
</reference>
<gene>
    <name evidence="11" type="ORF">BSL78_12129</name>
</gene>
<evidence type="ECO:0000256" key="7">
    <source>
        <dbReference type="ARBA" id="ARBA00023306"/>
    </source>
</evidence>
<evidence type="ECO:0000256" key="3">
    <source>
        <dbReference type="ARBA" id="ARBA00022454"/>
    </source>
</evidence>
<keyword evidence="4" id="KW-0132">Cell division</keyword>
<dbReference type="AlphaFoldDB" id="A0A2G8KSH0"/>
<dbReference type="STRING" id="307972.A0A2G8KSH0"/>
<dbReference type="SUPFAM" id="SSF48371">
    <property type="entry name" value="ARM repeat"/>
    <property type="match status" value="1"/>
</dbReference>
<dbReference type="InterPro" id="IPR016024">
    <property type="entry name" value="ARM-type_fold"/>
</dbReference>
<feature type="compositionally biased region" description="Basic and acidic residues" evidence="9">
    <location>
        <begin position="891"/>
        <end position="909"/>
    </location>
</feature>
<dbReference type="GO" id="GO:0007076">
    <property type="term" value="P:mitotic chromosome condensation"/>
    <property type="evidence" value="ECO:0007669"/>
    <property type="project" value="InterPro"/>
</dbReference>
<keyword evidence="5" id="KW-0498">Mitosis</keyword>
<feature type="compositionally biased region" description="Basic and acidic residues" evidence="9">
    <location>
        <begin position="1015"/>
        <end position="1026"/>
    </location>
</feature>
<dbReference type="InterPro" id="IPR025977">
    <property type="entry name" value="Cnd3_C"/>
</dbReference>
<dbReference type="GO" id="GO:0000793">
    <property type="term" value="C:condensed chromosome"/>
    <property type="evidence" value="ECO:0007669"/>
    <property type="project" value="TreeGrafter"/>
</dbReference>
<dbReference type="GO" id="GO:0000796">
    <property type="term" value="C:condensin complex"/>
    <property type="evidence" value="ECO:0007669"/>
    <property type="project" value="InterPro"/>
</dbReference>
<evidence type="ECO:0000313" key="12">
    <source>
        <dbReference type="Proteomes" id="UP000230750"/>
    </source>
</evidence>
<proteinExistence type="inferred from homology"/>
<feature type="compositionally biased region" description="Acidic residues" evidence="9">
    <location>
        <begin position="636"/>
        <end position="654"/>
    </location>
</feature>
<evidence type="ECO:0000256" key="1">
    <source>
        <dbReference type="ARBA" id="ARBA00004286"/>
    </source>
</evidence>
<organism evidence="11 12">
    <name type="scientific">Stichopus japonicus</name>
    <name type="common">Sea cucumber</name>
    <dbReference type="NCBI Taxonomy" id="307972"/>
    <lineage>
        <taxon>Eukaryota</taxon>
        <taxon>Metazoa</taxon>
        <taxon>Echinodermata</taxon>
        <taxon>Eleutherozoa</taxon>
        <taxon>Echinozoa</taxon>
        <taxon>Holothuroidea</taxon>
        <taxon>Aspidochirotacea</taxon>
        <taxon>Aspidochirotida</taxon>
        <taxon>Stichopodidae</taxon>
        <taxon>Apostichopus</taxon>
    </lineage>
</organism>
<dbReference type="OrthoDB" id="27187at2759"/>
<comment type="caution">
    <text evidence="11">The sequence shown here is derived from an EMBL/GenBank/DDBJ whole genome shotgun (WGS) entry which is preliminary data.</text>
</comment>
<feature type="coiled-coil region" evidence="8">
    <location>
        <begin position="480"/>
        <end position="507"/>
    </location>
</feature>
<dbReference type="PANTHER" id="PTHR14418:SF5">
    <property type="entry name" value="CONDENSIN COMPLEX SUBUNIT 3"/>
    <property type="match status" value="1"/>
</dbReference>
<feature type="compositionally biased region" description="Acidic residues" evidence="9">
    <location>
        <begin position="910"/>
        <end position="919"/>
    </location>
</feature>
<evidence type="ECO:0000256" key="8">
    <source>
        <dbReference type="SAM" id="Coils"/>
    </source>
</evidence>
<keyword evidence="3" id="KW-0158">Chromosome</keyword>
<dbReference type="PANTHER" id="PTHR14418">
    <property type="entry name" value="CONDENSIN COMPLEX SUBUNIT 3-RELATED"/>
    <property type="match status" value="1"/>
</dbReference>
<evidence type="ECO:0000256" key="6">
    <source>
        <dbReference type="ARBA" id="ARBA00023067"/>
    </source>
</evidence>
<dbReference type="EMBL" id="MRZV01000396">
    <property type="protein sequence ID" value="PIK50961.1"/>
    <property type="molecule type" value="Genomic_DNA"/>
</dbReference>
<feature type="domain" description="Nuclear condensin complex subunit 3 C-terminal" evidence="10">
    <location>
        <begin position="529"/>
        <end position="832"/>
    </location>
</feature>
<dbReference type="InterPro" id="IPR011989">
    <property type="entry name" value="ARM-like"/>
</dbReference>
<evidence type="ECO:0000256" key="2">
    <source>
        <dbReference type="ARBA" id="ARBA00006533"/>
    </source>
</evidence>
<protein>
    <submittedName>
        <fullName evidence="11">Putative condensin complex subunit 3-like</fullName>
    </submittedName>
</protein>
<sequence>MNFYLNSIQFTSKDEFKEEFVNHLKFSMVIFRREAAVERTLDFAAKFITSFAADIESDSDREGKTTTSGEEQNFMLFMFDFLLLSHNANDRAVRFRVCQMLNKLLNSLGEDAQIDDELYNRIYQSMLQRLKDKCPMVRIQAVTALARLQDPEDAECPVITAYMYLLNHDPHFEVRRMILSCIAPSRKTLPALLERTRDVKEGVRKLAYTVLSEKVSIKSLTIEQRVKLLQDGLQDRSESVVDACSNKLLQSWLRTFAGNILEVLHALDVEYNTQVGEMALKVIFKKAEDNSLIKDFDLLDENKLDSEAVLYWKCMCAHFTSLEVRGEEQMDKVLPSVSDFCDYIHTYMKKIKPRALNETEIERALEQEFVSAQLLKIASLMDMSDEVGRKKMDELTRELMLSPNIPASLVEHLATIFNKINTSNEIKVSAMAEIISDIREPISLVETSISDDEIRQREIKLAGVKMELNVAKDDLEETVSKQEFERAAELKQRIEELEMTRELLLEETMNKTVAQEVRTEKTDAVTLFKCLTISSEILKSITMKELNPTLVTLMDTLVVPCIKNEDTSVRNMAVQSLGLACLLNKDYALKHLLLFVQIWQIDHEFIQTTALKVILDLLLTFGFEALQISTSKTSVGEEEEEEEVEECEDGENQDEEQKTGTPLNSILAILTKQLDSESPDLRTFAAEGIAKLLLAGRIASPKLLSRLLLLWYNPTTEDDTRLRQSLAIFFNMYAFADRSHQESFEEAFLPTLQTLFNAPMSSPLAEISDSNVAQFLVHLTDFRNLKQDAQQQNMQETSVHDSLSIKICNSVLADPASPGVRILCRTLNLLHITVTNQSLIRDLQTLANKMIRDSDDKVNRNILKKFVKKMEDKMQDADESAVDGEEEEREAEASMVEKTDIEDKENREVETEENTEDEQPNQKKPDNTADGCNRLKDTTETEPSFKTPAVPRSKGRSKKTPATKGKASKAKQSKKDSLPDEEEETQPARESGKKTRGSRRNKTASENQESFTCDSAEKQVTQEEKRKTRSSKKKIQTLTFSSDSEDGSPLMKPKRNARILKVLNYNDEKRLTSSMKIIAISISKDLVDEILDVTLLVKMRGVFKNGLCCCEFHIPISMKLV</sequence>
<feature type="region of interest" description="Disordered" evidence="9">
    <location>
        <begin position="872"/>
        <end position="1052"/>
    </location>
</feature>
<comment type="subcellular location">
    <subcellularLocation>
        <location evidence="1">Chromosome</location>
    </subcellularLocation>
</comment>
<accession>A0A2G8KSH0</accession>
<keyword evidence="7" id="KW-0131">Cell cycle</keyword>